<feature type="compositionally biased region" description="Low complexity" evidence="1">
    <location>
        <begin position="262"/>
        <end position="273"/>
    </location>
</feature>
<sequence length="370" mass="40824">MSLSAPSNIGFGAYMTPFTPQNYGRPSSPLNPHAGSSSPITSPTPQYASHPHLPMHHYFPAPPSAEAGPSRPLQRPRNGSGIGNGRVPSFSSPGSGSSSRFGRRPTAPAHTRSAGSSAVVGGLGGPLDLFTEGTSPVQGQLWRDRLGRRMEERERRKRARENEMGRRRDIEGDDADQNQDQEAADRRAQEDDEEIFRRLMVLQRRKAQHAVLVSHEMETGGSDPLEPDFWEDEMSDLEKEERELAARSDGHVFQPPSHALNPTQHPYQQPPQHSFGMATPPPRMSASRAPNSGTHDATMGSYREQQEEEEDWAEEAAAAEEAERVAEEAEMVDRAEREFMLARGGGVYVQHGGGGGMDMDWDGFEQMDFE</sequence>
<evidence type="ECO:0000256" key="1">
    <source>
        <dbReference type="SAM" id="MobiDB-lite"/>
    </source>
</evidence>
<dbReference type="RefSeq" id="XP_052946165.1">
    <property type="nucleotide sequence ID" value="XM_053088750.1"/>
</dbReference>
<dbReference type="EMBL" id="JAKWFO010000005">
    <property type="protein sequence ID" value="KAI9636388.1"/>
    <property type="molecule type" value="Genomic_DNA"/>
</dbReference>
<feature type="region of interest" description="Disordered" evidence="1">
    <location>
        <begin position="348"/>
        <end position="370"/>
    </location>
</feature>
<dbReference type="Proteomes" id="UP001164286">
    <property type="component" value="Unassembled WGS sequence"/>
</dbReference>
<dbReference type="GeneID" id="77727955"/>
<feature type="compositionally biased region" description="Gly residues" evidence="1">
    <location>
        <begin position="348"/>
        <end position="357"/>
    </location>
</feature>
<accession>A0AA38LVB3</accession>
<evidence type="ECO:0000313" key="3">
    <source>
        <dbReference type="Proteomes" id="UP001164286"/>
    </source>
</evidence>
<protein>
    <submittedName>
        <fullName evidence="2">Uncharacterized protein</fullName>
    </submittedName>
</protein>
<keyword evidence="3" id="KW-1185">Reference proteome</keyword>
<feature type="compositionally biased region" description="Low complexity" evidence="1">
    <location>
        <begin position="88"/>
        <end position="100"/>
    </location>
</feature>
<feature type="region of interest" description="Disordered" evidence="1">
    <location>
        <begin position="1"/>
        <end position="191"/>
    </location>
</feature>
<feature type="compositionally biased region" description="Acidic residues" evidence="1">
    <location>
        <begin position="359"/>
        <end position="370"/>
    </location>
</feature>
<gene>
    <name evidence="2" type="ORF">MKK02DRAFT_33595</name>
</gene>
<feature type="compositionally biased region" description="Basic and acidic residues" evidence="1">
    <location>
        <begin position="236"/>
        <end position="250"/>
    </location>
</feature>
<feature type="region of interest" description="Disordered" evidence="1">
    <location>
        <begin position="235"/>
        <end position="316"/>
    </location>
</feature>
<feature type="compositionally biased region" description="Basic and acidic residues" evidence="1">
    <location>
        <begin position="142"/>
        <end position="170"/>
    </location>
</feature>
<comment type="caution">
    <text evidence="2">The sequence shown here is derived from an EMBL/GenBank/DDBJ whole genome shotgun (WGS) entry which is preliminary data.</text>
</comment>
<feature type="compositionally biased region" description="Polar residues" evidence="1">
    <location>
        <begin position="18"/>
        <end position="47"/>
    </location>
</feature>
<reference evidence="2" key="1">
    <citation type="journal article" date="2022" name="G3 (Bethesda)">
        <title>High quality genome of the basidiomycete yeast Dioszegia hungarica PDD-24b-2 isolated from cloud water.</title>
        <authorList>
            <person name="Jarrige D."/>
            <person name="Haridas S."/>
            <person name="Bleykasten-Grosshans C."/>
            <person name="Joly M."/>
            <person name="Nadalig T."/>
            <person name="Sancelme M."/>
            <person name="Vuilleumier S."/>
            <person name="Grigoriev I.V."/>
            <person name="Amato P."/>
            <person name="Bringel F."/>
        </authorList>
    </citation>
    <scope>NUCLEOTIDE SEQUENCE</scope>
    <source>
        <strain evidence="2">PDD-24b-2</strain>
    </source>
</reference>
<feature type="compositionally biased region" description="Acidic residues" evidence="1">
    <location>
        <begin position="306"/>
        <end position="316"/>
    </location>
</feature>
<proteinExistence type="predicted"/>
<name>A0AA38LVB3_9TREE</name>
<organism evidence="2 3">
    <name type="scientific">Dioszegia hungarica</name>
    <dbReference type="NCBI Taxonomy" id="4972"/>
    <lineage>
        <taxon>Eukaryota</taxon>
        <taxon>Fungi</taxon>
        <taxon>Dikarya</taxon>
        <taxon>Basidiomycota</taxon>
        <taxon>Agaricomycotina</taxon>
        <taxon>Tremellomycetes</taxon>
        <taxon>Tremellales</taxon>
        <taxon>Bulleribasidiaceae</taxon>
        <taxon>Dioszegia</taxon>
    </lineage>
</organism>
<evidence type="ECO:0000313" key="2">
    <source>
        <dbReference type="EMBL" id="KAI9636388.1"/>
    </source>
</evidence>
<dbReference type="AlphaFoldDB" id="A0AA38LVB3"/>